<protein>
    <submittedName>
        <fullName evidence="1 2">Uncharacterized protein</fullName>
    </submittedName>
</protein>
<accession>E0VCH8</accession>
<dbReference type="OrthoDB" id="6755972at2759"/>
<evidence type="ECO:0000313" key="2">
    <source>
        <dbReference type="EnsemblMetazoa" id="PHUM087170-PA"/>
    </source>
</evidence>
<dbReference type="HOGENOM" id="CLU_647796_0_0_1"/>
<dbReference type="RefSeq" id="XP_002423822.1">
    <property type="nucleotide sequence ID" value="XM_002423777.1"/>
</dbReference>
<dbReference type="CTD" id="8231668"/>
<dbReference type="EMBL" id="DS235053">
    <property type="protein sequence ID" value="EEB11084.1"/>
    <property type="molecule type" value="Genomic_DNA"/>
</dbReference>
<reference evidence="2" key="3">
    <citation type="submission" date="2021-02" db="UniProtKB">
        <authorList>
            <consortium name="EnsemblMetazoa"/>
        </authorList>
    </citation>
    <scope>IDENTIFICATION</scope>
    <source>
        <strain evidence="2">USDA</strain>
    </source>
</reference>
<evidence type="ECO:0000313" key="1">
    <source>
        <dbReference type="EMBL" id="EEB11084.1"/>
    </source>
</evidence>
<name>E0VCH8_PEDHC</name>
<keyword evidence="3" id="KW-1185">Reference proteome</keyword>
<reference evidence="1" key="1">
    <citation type="submission" date="2007-04" db="EMBL/GenBank/DDBJ databases">
        <title>Annotation of Pediculus humanus corporis strain USDA.</title>
        <authorList>
            <person name="Kirkness E."/>
            <person name="Hannick L."/>
            <person name="Hass B."/>
            <person name="Bruggner R."/>
            <person name="Lawson D."/>
            <person name="Bidwell S."/>
            <person name="Joardar V."/>
            <person name="Caler E."/>
            <person name="Walenz B."/>
            <person name="Inman J."/>
            <person name="Schobel S."/>
            <person name="Galinsky K."/>
            <person name="Amedeo P."/>
            <person name="Strausberg R."/>
        </authorList>
    </citation>
    <scope>NUCLEOTIDE SEQUENCE</scope>
    <source>
        <strain evidence="1">USDA</strain>
    </source>
</reference>
<dbReference type="VEuPathDB" id="VectorBase:PHUM087170"/>
<organism>
    <name type="scientific">Pediculus humanus subsp. corporis</name>
    <name type="common">Body louse</name>
    <dbReference type="NCBI Taxonomy" id="121224"/>
    <lineage>
        <taxon>Eukaryota</taxon>
        <taxon>Metazoa</taxon>
        <taxon>Ecdysozoa</taxon>
        <taxon>Arthropoda</taxon>
        <taxon>Hexapoda</taxon>
        <taxon>Insecta</taxon>
        <taxon>Pterygota</taxon>
        <taxon>Neoptera</taxon>
        <taxon>Paraneoptera</taxon>
        <taxon>Psocodea</taxon>
        <taxon>Troctomorpha</taxon>
        <taxon>Phthiraptera</taxon>
        <taxon>Anoplura</taxon>
        <taxon>Pediculidae</taxon>
        <taxon>Pediculus</taxon>
    </lineage>
</organism>
<gene>
    <name evidence="2" type="primary">8231668</name>
    <name evidence="1" type="ORF">Phum_PHUM087170</name>
</gene>
<dbReference type="KEGG" id="phu:Phum_PHUM087170"/>
<dbReference type="GeneID" id="8231668"/>
<dbReference type="AlphaFoldDB" id="E0VCH8"/>
<dbReference type="EMBL" id="AAZO01001042">
    <property type="status" value="NOT_ANNOTATED_CDS"/>
    <property type="molecule type" value="Genomic_DNA"/>
</dbReference>
<sequence>MDSGSTIEREKSSRIRFKSTDESSITLGITSSRKLGSYHSSETFPNETIDDILNSKNCFHRTCCFAYNMRGNYKNPALLVECLPQEIYQKLAKIWDLDPDLRPQFPGYPCQFTPEQIAAEDELLNEYLKNVERDLGFCTEFSEDIHVSVGSKSVVEEGPQRVSVYADMKKTNPYTKLFKSLKMMHPTKRKNQTLGKKAGKITKMIIGNFLKWYESLGEDGSDTFIDESTMNQLFKVGFGMPAAKSMAVRIKEIPTVPDYVAIAEEKPKFATSYALRKLIKEDIKKENIPMKMFAFGSMLPKEKNLRYKPPRNYVYKTWMECSRVPKDLQTMKTIWSGLEKLRYDFFYSSYFSYFRTEKQNRFSISDPRLHFPTGNAMYKGFELEVTMDVGPSETKIGREKSLTKESSTNSYADSFQITTSEVSV</sequence>
<dbReference type="EnsemblMetazoa" id="PHUM087170-RA">
    <property type="protein sequence ID" value="PHUM087170-PA"/>
    <property type="gene ID" value="PHUM087170"/>
</dbReference>
<dbReference type="InParanoid" id="E0VCH8"/>
<evidence type="ECO:0000313" key="3">
    <source>
        <dbReference type="Proteomes" id="UP000009046"/>
    </source>
</evidence>
<dbReference type="eggNOG" id="ENOG502T7HR">
    <property type="taxonomic scope" value="Eukaryota"/>
</dbReference>
<dbReference type="Proteomes" id="UP000009046">
    <property type="component" value="Unassembled WGS sequence"/>
</dbReference>
<proteinExistence type="predicted"/>
<reference evidence="1" key="2">
    <citation type="submission" date="2007-04" db="EMBL/GenBank/DDBJ databases">
        <title>The genome of the human body louse.</title>
        <authorList>
            <consortium name="The Human Body Louse Genome Consortium"/>
            <person name="Kirkness E."/>
            <person name="Walenz B."/>
            <person name="Hass B."/>
            <person name="Bruggner R."/>
            <person name="Strausberg R."/>
        </authorList>
    </citation>
    <scope>NUCLEOTIDE SEQUENCE</scope>
    <source>
        <strain evidence="1">USDA</strain>
    </source>
</reference>